<name>A0A813DHZ3_POLGL</name>
<gene>
    <name evidence="2" type="ORF">PGLA1383_LOCUS5313</name>
    <name evidence="1" type="ORF">PGLA1383_LOCUS5316</name>
</gene>
<accession>A0A813DHZ3</accession>
<evidence type="ECO:0000313" key="2">
    <source>
        <dbReference type="EMBL" id="CAE8586448.1"/>
    </source>
</evidence>
<sequence>LRWRWLPPQLWSQSSSADAWAGAAVETTRRHQVPPSSCTAIPAGFFSEGGALTARSRQKRANKHS</sequence>
<reference evidence="2" key="1">
    <citation type="submission" date="2021-02" db="EMBL/GenBank/DDBJ databases">
        <authorList>
            <person name="Dougan E. K."/>
            <person name="Rhodes N."/>
            <person name="Thang M."/>
            <person name="Chan C."/>
        </authorList>
    </citation>
    <scope>NUCLEOTIDE SEQUENCE</scope>
</reference>
<feature type="non-terminal residue" evidence="2">
    <location>
        <position position="1"/>
    </location>
</feature>
<keyword evidence="3" id="KW-1185">Reference proteome</keyword>
<dbReference type="EMBL" id="CAJNNV010002072">
    <property type="protein sequence ID" value="CAE8586447.1"/>
    <property type="molecule type" value="Genomic_DNA"/>
</dbReference>
<proteinExistence type="predicted"/>
<evidence type="ECO:0000313" key="1">
    <source>
        <dbReference type="EMBL" id="CAE8586447.1"/>
    </source>
</evidence>
<comment type="caution">
    <text evidence="2">The sequence shown here is derived from an EMBL/GenBank/DDBJ whole genome shotgun (WGS) entry which is preliminary data.</text>
</comment>
<dbReference type="Proteomes" id="UP000654075">
    <property type="component" value="Unassembled WGS sequence"/>
</dbReference>
<organism evidence="2 3">
    <name type="scientific">Polarella glacialis</name>
    <name type="common">Dinoflagellate</name>
    <dbReference type="NCBI Taxonomy" id="89957"/>
    <lineage>
        <taxon>Eukaryota</taxon>
        <taxon>Sar</taxon>
        <taxon>Alveolata</taxon>
        <taxon>Dinophyceae</taxon>
        <taxon>Suessiales</taxon>
        <taxon>Suessiaceae</taxon>
        <taxon>Polarella</taxon>
    </lineage>
</organism>
<protein>
    <submittedName>
        <fullName evidence="2">Uncharacterized protein</fullName>
    </submittedName>
</protein>
<dbReference type="EMBL" id="CAJNNV010002072">
    <property type="protein sequence ID" value="CAE8586448.1"/>
    <property type="molecule type" value="Genomic_DNA"/>
</dbReference>
<dbReference type="AlphaFoldDB" id="A0A813DHZ3"/>
<evidence type="ECO:0000313" key="3">
    <source>
        <dbReference type="Proteomes" id="UP000654075"/>
    </source>
</evidence>